<keyword evidence="3" id="KW-1185">Reference proteome</keyword>
<sequence length="218" mass="26618">MKKPNILNNLNILQKVTIEENNTILFFFGDTPNWNKKEVIKDVVNSDDFYEVIEINFNFDYKDLTRLYWKIHRYIGEEFFIEFDNGKINIWEGEISDNEECWGTFDDLEDEILIINYKKYNVQKSSQDWKNDYENLRKRYYSLYKKKKIQLDDFREKIKSELKEKIEKHLEQKIKQKRNYINSDNFTEEDVNQVISLALNDLHNGVRIDLFTEFLYNE</sequence>
<gene>
    <name evidence="2" type="ORF">SAMN05444143_1422</name>
</gene>
<dbReference type="AlphaFoldDB" id="A0A1I5AGN4"/>
<evidence type="ECO:0000313" key="3">
    <source>
        <dbReference type="Proteomes" id="UP000182961"/>
    </source>
</evidence>
<dbReference type="RefSeq" id="WP_024980915.1">
    <property type="nucleotide sequence ID" value="NZ_FOUT01000042.1"/>
</dbReference>
<feature type="coiled-coil region" evidence="1">
    <location>
        <begin position="144"/>
        <end position="179"/>
    </location>
</feature>
<reference evidence="3" key="1">
    <citation type="submission" date="2016-10" db="EMBL/GenBank/DDBJ databases">
        <authorList>
            <person name="Varghese N."/>
            <person name="Submissions S."/>
        </authorList>
    </citation>
    <scope>NUCLEOTIDE SEQUENCE [LARGE SCALE GENOMIC DNA]</scope>
    <source>
        <strain evidence="3">DSM 4002</strain>
    </source>
</reference>
<protein>
    <submittedName>
        <fullName evidence="2">Uncharacterized protein</fullName>
    </submittedName>
</protein>
<name>A0A1I5AGN4_9FLAO</name>
<evidence type="ECO:0000313" key="2">
    <source>
        <dbReference type="EMBL" id="SFN61634.1"/>
    </source>
</evidence>
<dbReference type="Proteomes" id="UP000182961">
    <property type="component" value="Unassembled WGS sequence"/>
</dbReference>
<organism evidence="2 3">
    <name type="scientific">Flavobacterium succinicans</name>
    <dbReference type="NCBI Taxonomy" id="29536"/>
    <lineage>
        <taxon>Bacteria</taxon>
        <taxon>Pseudomonadati</taxon>
        <taxon>Bacteroidota</taxon>
        <taxon>Flavobacteriia</taxon>
        <taxon>Flavobacteriales</taxon>
        <taxon>Flavobacteriaceae</taxon>
        <taxon>Flavobacterium</taxon>
    </lineage>
</organism>
<accession>A0A1I5AGN4</accession>
<evidence type="ECO:0000256" key="1">
    <source>
        <dbReference type="SAM" id="Coils"/>
    </source>
</evidence>
<dbReference type="EMBL" id="FOUT01000042">
    <property type="protein sequence ID" value="SFN61634.1"/>
    <property type="molecule type" value="Genomic_DNA"/>
</dbReference>
<dbReference type="eggNOG" id="ENOG5030YZG">
    <property type="taxonomic scope" value="Bacteria"/>
</dbReference>
<keyword evidence="1" id="KW-0175">Coiled coil</keyword>
<proteinExistence type="predicted"/>